<dbReference type="Proteomes" id="UP001168098">
    <property type="component" value="Unassembled WGS sequence"/>
</dbReference>
<gene>
    <name evidence="1" type="ORF">PVL29_026276</name>
</gene>
<organism evidence="1 2">
    <name type="scientific">Vitis rotundifolia</name>
    <name type="common">Muscadine grape</name>
    <dbReference type="NCBI Taxonomy" id="103349"/>
    <lineage>
        <taxon>Eukaryota</taxon>
        <taxon>Viridiplantae</taxon>
        <taxon>Streptophyta</taxon>
        <taxon>Embryophyta</taxon>
        <taxon>Tracheophyta</taxon>
        <taxon>Spermatophyta</taxon>
        <taxon>Magnoliopsida</taxon>
        <taxon>eudicotyledons</taxon>
        <taxon>Gunneridae</taxon>
        <taxon>Pentapetalae</taxon>
        <taxon>rosids</taxon>
        <taxon>Vitales</taxon>
        <taxon>Vitaceae</taxon>
        <taxon>Viteae</taxon>
        <taxon>Vitis</taxon>
    </lineage>
</organism>
<dbReference type="EMBL" id="JARBHA010000019">
    <property type="protein sequence ID" value="KAJ9672947.1"/>
    <property type="molecule type" value="Genomic_DNA"/>
</dbReference>
<evidence type="ECO:0000313" key="2">
    <source>
        <dbReference type="Proteomes" id="UP001168098"/>
    </source>
</evidence>
<proteinExistence type="predicted"/>
<reference evidence="1 2" key="1">
    <citation type="journal article" date="2023" name="BMC Biotechnol.">
        <title>Vitis rotundifolia cv Carlos genome sequencing.</title>
        <authorList>
            <person name="Huff M."/>
            <person name="Hulse-Kemp A."/>
            <person name="Scheffler B."/>
            <person name="Youngblood R."/>
            <person name="Simpson S."/>
            <person name="Babiker E."/>
            <person name="Staton M."/>
        </authorList>
    </citation>
    <scope>NUCLEOTIDE SEQUENCE [LARGE SCALE GENOMIC DNA]</scope>
    <source>
        <tissue evidence="1">Leaf</tissue>
    </source>
</reference>
<keyword evidence="2" id="KW-1185">Reference proteome</keyword>
<dbReference type="AlphaFoldDB" id="A0AA38YM49"/>
<accession>A0AA38YM49</accession>
<evidence type="ECO:0000313" key="1">
    <source>
        <dbReference type="EMBL" id="KAJ9672947.1"/>
    </source>
</evidence>
<comment type="caution">
    <text evidence="1">The sequence shown here is derived from an EMBL/GenBank/DDBJ whole genome shotgun (WGS) entry which is preliminary data.</text>
</comment>
<protein>
    <submittedName>
        <fullName evidence="1">Uncharacterized protein</fullName>
    </submittedName>
</protein>
<name>A0AA38YM49_VITRO</name>
<sequence length="244" mass="27609">MVRVHRLVVVGFTRAVEGRVLMSHVLLVMPSHLNSHADHLLLYLSWDHQHFALHLVVFSLGSIDDSSAFGILVSRSLNAKLPILQPLTHHCVRELYIESFSQHIHCKCNLERSKLGKGFMLSDSSDCLGLRAKDTQYRTAEVQKAIGVSGYRMSDTHNKRDRTIGLGAFDQLDLVVTESVIRWASYIYISPIPVAWFAGPPLSHMSSPQFILFDFENHFPTFFSSNNFQDFSSLNNSNSPIFHP</sequence>